<dbReference type="Gene3D" id="3.90.1300.10">
    <property type="entry name" value="Amidase signature (AS) domain"/>
    <property type="match status" value="1"/>
</dbReference>
<dbReference type="SUPFAM" id="SSF75304">
    <property type="entry name" value="Amidase signature (AS) enzymes"/>
    <property type="match status" value="1"/>
</dbReference>
<dbReference type="Pfam" id="PF01425">
    <property type="entry name" value="Amidase"/>
    <property type="match status" value="1"/>
</dbReference>
<dbReference type="InterPro" id="IPR036928">
    <property type="entry name" value="AS_sf"/>
</dbReference>
<name>D7TYP4_VITVI</name>
<proteinExistence type="predicted"/>
<dbReference type="PANTHER" id="PTHR11895:SF73">
    <property type="entry name" value="AMIDASE FAMILY PROTEIN"/>
    <property type="match status" value="1"/>
</dbReference>
<dbReference type="eggNOG" id="KOG1211">
    <property type="taxonomic scope" value="Eukaryota"/>
</dbReference>
<evidence type="ECO:0000313" key="2">
    <source>
        <dbReference type="EMBL" id="CBI35620.3"/>
    </source>
</evidence>
<dbReference type="STRING" id="29760.D7TYP4"/>
<reference evidence="3" key="1">
    <citation type="journal article" date="2007" name="Nature">
        <title>The grapevine genome sequence suggests ancestral hexaploidization in major angiosperm phyla.</title>
        <authorList>
            <consortium name="The French-Italian Public Consortium for Grapevine Genome Characterization."/>
            <person name="Jaillon O."/>
            <person name="Aury J.-M."/>
            <person name="Noel B."/>
            <person name="Policriti A."/>
            <person name="Clepet C."/>
            <person name="Casagrande A."/>
            <person name="Choisne N."/>
            <person name="Aubourg S."/>
            <person name="Vitulo N."/>
            <person name="Jubin C."/>
            <person name="Vezzi A."/>
            <person name="Legeai F."/>
            <person name="Hugueney P."/>
            <person name="Dasilva C."/>
            <person name="Horner D."/>
            <person name="Mica E."/>
            <person name="Jublot D."/>
            <person name="Poulain J."/>
            <person name="Bruyere C."/>
            <person name="Billault A."/>
            <person name="Segurens B."/>
            <person name="Gouyvenoux M."/>
            <person name="Ugarte E."/>
            <person name="Cattonaro F."/>
            <person name="Anthouard V."/>
            <person name="Vico V."/>
            <person name="Del Fabbro C."/>
            <person name="Alaux M."/>
            <person name="Di Gaspero G."/>
            <person name="Dumas V."/>
            <person name="Felice N."/>
            <person name="Paillard S."/>
            <person name="Juman I."/>
            <person name="Moroldo M."/>
            <person name="Scalabrin S."/>
            <person name="Canaguier A."/>
            <person name="Le Clainche I."/>
            <person name="Malacrida G."/>
            <person name="Durand E."/>
            <person name="Pesole G."/>
            <person name="Laucou V."/>
            <person name="Chatelet P."/>
            <person name="Merdinoglu D."/>
            <person name="Delledonne M."/>
            <person name="Pezzotti M."/>
            <person name="Lecharny A."/>
            <person name="Scarpelli C."/>
            <person name="Artiguenave F."/>
            <person name="Pe M.E."/>
            <person name="Valle G."/>
            <person name="Morgante M."/>
            <person name="Caboche M."/>
            <person name="Adam-Blondon A.-F."/>
            <person name="Weissenbach J."/>
            <person name="Quetier F."/>
            <person name="Wincker P."/>
        </authorList>
    </citation>
    <scope>NUCLEOTIDE SEQUENCE [LARGE SCALE GENOMIC DNA]</scope>
    <source>
        <strain evidence="3">cv. Pinot noir / PN40024</strain>
    </source>
</reference>
<dbReference type="AlphaFoldDB" id="D7TYP4"/>
<dbReference type="Proteomes" id="UP000009183">
    <property type="component" value="Unassembled WGS sequence, unordered"/>
</dbReference>
<dbReference type="InParanoid" id="D7TYP4"/>
<keyword evidence="3" id="KW-1185">Reference proteome</keyword>
<dbReference type="OrthoDB" id="1716669at2759"/>
<dbReference type="PANTHER" id="PTHR11895">
    <property type="entry name" value="TRANSAMIDASE"/>
    <property type="match status" value="1"/>
</dbReference>
<dbReference type="InterPro" id="IPR000120">
    <property type="entry name" value="Amidase"/>
</dbReference>
<dbReference type="InterPro" id="IPR023631">
    <property type="entry name" value="Amidase_dom"/>
</dbReference>
<gene>
    <name evidence="2" type="ORF">VIT_00s0283g00010</name>
</gene>
<feature type="domain" description="Amidase" evidence="1">
    <location>
        <begin position="46"/>
        <end position="169"/>
    </location>
</feature>
<protein>
    <recommendedName>
        <fullName evidence="1">Amidase domain-containing protein</fullName>
    </recommendedName>
</protein>
<dbReference type="EMBL" id="FN596273">
    <property type="protein sequence ID" value="CBI35620.3"/>
    <property type="molecule type" value="Genomic_DNA"/>
</dbReference>
<sequence length="172" mass="19844">MHHHTFLTRTTHGIKKFKCFVYKIVDVHQIIELGELIKTKQITSEELTQNFLHRLKRYNHVLEAVVTYTEELAYKQAKEANEMLAQGIYLGPLHGIPYGLKDIISVPQYKTTWGSKTFKDQVLNIEAWVYKRLKSSGAVLVAKLVSGSLAYDDIWFGGRTRNPWNIEEYSTG</sequence>
<dbReference type="HOGENOM" id="CLU_1558037_0_0_1"/>
<accession>D7TYP4</accession>
<dbReference type="GO" id="GO:0003824">
    <property type="term" value="F:catalytic activity"/>
    <property type="evidence" value="ECO:0007669"/>
    <property type="project" value="InterPro"/>
</dbReference>
<organism evidence="2 3">
    <name type="scientific">Vitis vinifera</name>
    <name type="common">Grape</name>
    <dbReference type="NCBI Taxonomy" id="29760"/>
    <lineage>
        <taxon>Eukaryota</taxon>
        <taxon>Viridiplantae</taxon>
        <taxon>Streptophyta</taxon>
        <taxon>Embryophyta</taxon>
        <taxon>Tracheophyta</taxon>
        <taxon>Spermatophyta</taxon>
        <taxon>Magnoliopsida</taxon>
        <taxon>eudicotyledons</taxon>
        <taxon>Gunneridae</taxon>
        <taxon>Pentapetalae</taxon>
        <taxon>rosids</taxon>
        <taxon>Vitales</taxon>
        <taxon>Vitaceae</taxon>
        <taxon>Viteae</taxon>
        <taxon>Vitis</taxon>
    </lineage>
</organism>
<evidence type="ECO:0000259" key="1">
    <source>
        <dbReference type="Pfam" id="PF01425"/>
    </source>
</evidence>
<evidence type="ECO:0000313" key="3">
    <source>
        <dbReference type="Proteomes" id="UP000009183"/>
    </source>
</evidence>
<dbReference type="PaxDb" id="29760-VIT_00s0283g00010.t01"/>